<feature type="region of interest" description="Disordered" evidence="1">
    <location>
        <begin position="14"/>
        <end position="53"/>
    </location>
</feature>
<organism evidence="2">
    <name type="scientific">Solanum chacoense</name>
    <name type="common">Chaco potato</name>
    <dbReference type="NCBI Taxonomy" id="4108"/>
    <lineage>
        <taxon>Eukaryota</taxon>
        <taxon>Viridiplantae</taxon>
        <taxon>Streptophyta</taxon>
        <taxon>Embryophyta</taxon>
        <taxon>Tracheophyta</taxon>
        <taxon>Spermatophyta</taxon>
        <taxon>Magnoliopsida</taxon>
        <taxon>eudicotyledons</taxon>
        <taxon>Gunneridae</taxon>
        <taxon>Pentapetalae</taxon>
        <taxon>asterids</taxon>
        <taxon>lamiids</taxon>
        <taxon>Solanales</taxon>
        <taxon>Solanaceae</taxon>
        <taxon>Solanoideae</taxon>
        <taxon>Solaneae</taxon>
        <taxon>Solanum</taxon>
    </lineage>
</organism>
<evidence type="ECO:0000313" key="2">
    <source>
        <dbReference type="EMBL" id="JAP17956.1"/>
    </source>
</evidence>
<dbReference type="EMBL" id="GEDG01021866">
    <property type="protein sequence ID" value="JAP17956.1"/>
    <property type="molecule type" value="Transcribed_RNA"/>
</dbReference>
<reference evidence="2" key="1">
    <citation type="submission" date="2015-12" db="EMBL/GenBank/DDBJ databases">
        <title>Gene expression during late stages of embryo sac development: a critical building block for successful pollen-pistil interactions.</title>
        <authorList>
            <person name="Liu Y."/>
            <person name="Joly V."/>
            <person name="Sabar M."/>
            <person name="Matton D.P."/>
        </authorList>
    </citation>
    <scope>NUCLEOTIDE SEQUENCE</scope>
</reference>
<accession>A0A0V0HCH9</accession>
<sequence length="65" mass="7458">MKLTFQCSVLRSSCGKGHSNSSLSEHQHCSVDHKHQKIPQESKHRKTISPDSRFNLFNLSTHEKL</sequence>
<feature type="compositionally biased region" description="Basic and acidic residues" evidence="1">
    <location>
        <begin position="25"/>
        <end position="42"/>
    </location>
</feature>
<name>A0A0V0HCH9_SOLCH</name>
<protein>
    <submittedName>
        <fullName evidence="2">Putative ovule protein</fullName>
    </submittedName>
</protein>
<dbReference type="AlphaFoldDB" id="A0A0V0HCH9"/>
<proteinExistence type="predicted"/>
<evidence type="ECO:0000256" key="1">
    <source>
        <dbReference type="SAM" id="MobiDB-lite"/>
    </source>
</evidence>